<dbReference type="InParanoid" id="E4XVQ1"/>
<keyword evidence="2" id="KW-1185">Reference proteome</keyword>
<protein>
    <submittedName>
        <fullName evidence="1">Uncharacterized protein</fullName>
    </submittedName>
</protein>
<evidence type="ECO:0000313" key="1">
    <source>
        <dbReference type="EMBL" id="CBY13769.1"/>
    </source>
</evidence>
<evidence type="ECO:0000313" key="2">
    <source>
        <dbReference type="Proteomes" id="UP000001307"/>
    </source>
</evidence>
<proteinExistence type="predicted"/>
<organism evidence="1">
    <name type="scientific">Oikopleura dioica</name>
    <name type="common">Tunicate</name>
    <dbReference type="NCBI Taxonomy" id="34765"/>
    <lineage>
        <taxon>Eukaryota</taxon>
        <taxon>Metazoa</taxon>
        <taxon>Chordata</taxon>
        <taxon>Tunicata</taxon>
        <taxon>Appendicularia</taxon>
        <taxon>Copelata</taxon>
        <taxon>Oikopleuridae</taxon>
        <taxon>Oikopleura</taxon>
    </lineage>
</organism>
<name>E4XVQ1_OIKDI</name>
<dbReference type="Proteomes" id="UP000001307">
    <property type="component" value="Unassembled WGS sequence"/>
</dbReference>
<dbReference type="EMBL" id="FN653217">
    <property type="protein sequence ID" value="CBY13769.1"/>
    <property type="molecule type" value="Genomic_DNA"/>
</dbReference>
<sequence>MDDRQSCRESCAAYKRNPQNHIAAHNCKQGNCAVVLASACKQCIRNCDNIKSVSLSAAGKANPDVGDTSFENCYHTFGCASDCKAALKKVKGDLSSRSTAEESLTSIDDLSFEDAIQWALTLPFDSKKEAKDKGLFVEGTLNYSEQLQAKSSANRGFSVYEMKKKGWWWRE</sequence>
<accession>E4XVQ1</accession>
<dbReference type="AlphaFoldDB" id="E4XVQ1"/>
<gene>
    <name evidence="1" type="ORF">GSOID_T00006697001</name>
</gene>
<reference evidence="1" key="1">
    <citation type="journal article" date="2010" name="Science">
        <title>Plasticity of animal genome architecture unmasked by rapid evolution of a pelagic tunicate.</title>
        <authorList>
            <person name="Denoeud F."/>
            <person name="Henriet S."/>
            <person name="Mungpakdee S."/>
            <person name="Aury J.M."/>
            <person name="Da Silva C."/>
            <person name="Brinkmann H."/>
            <person name="Mikhaleva J."/>
            <person name="Olsen L.C."/>
            <person name="Jubin C."/>
            <person name="Canestro C."/>
            <person name="Bouquet J.M."/>
            <person name="Danks G."/>
            <person name="Poulain J."/>
            <person name="Campsteijn C."/>
            <person name="Adamski M."/>
            <person name="Cross I."/>
            <person name="Yadetie F."/>
            <person name="Muffato M."/>
            <person name="Louis A."/>
            <person name="Butcher S."/>
            <person name="Tsagkogeorga G."/>
            <person name="Konrad A."/>
            <person name="Singh S."/>
            <person name="Jensen M.F."/>
            <person name="Cong E.H."/>
            <person name="Eikeseth-Otteraa H."/>
            <person name="Noel B."/>
            <person name="Anthouard V."/>
            <person name="Porcel B.M."/>
            <person name="Kachouri-Lafond R."/>
            <person name="Nishino A."/>
            <person name="Ugolini M."/>
            <person name="Chourrout P."/>
            <person name="Nishida H."/>
            <person name="Aasland R."/>
            <person name="Huzurbazar S."/>
            <person name="Westhof E."/>
            <person name="Delsuc F."/>
            <person name="Lehrach H."/>
            <person name="Reinhardt R."/>
            <person name="Weissenbach J."/>
            <person name="Roy S.W."/>
            <person name="Artiguenave F."/>
            <person name="Postlethwait J.H."/>
            <person name="Manak J.R."/>
            <person name="Thompson E.M."/>
            <person name="Jaillon O."/>
            <person name="Du Pasquier L."/>
            <person name="Boudinot P."/>
            <person name="Liberles D.A."/>
            <person name="Volff J.N."/>
            <person name="Philippe H."/>
            <person name="Lenhard B."/>
            <person name="Roest Crollius H."/>
            <person name="Wincker P."/>
            <person name="Chourrout D."/>
        </authorList>
    </citation>
    <scope>NUCLEOTIDE SEQUENCE [LARGE SCALE GENOMIC DNA]</scope>
</reference>